<comment type="caution">
    <text evidence="21">The sequence shown here is derived from an EMBL/GenBank/DDBJ whole genome shotgun (WGS) entry which is preliminary data.</text>
</comment>
<dbReference type="PANTHER" id="PTHR32523">
    <property type="entry name" value="PHYTOL KINASE 1, CHLOROPLASTIC"/>
    <property type="match status" value="1"/>
</dbReference>
<dbReference type="Gene3D" id="6.10.140.2220">
    <property type="match status" value="1"/>
</dbReference>
<evidence type="ECO:0000256" key="7">
    <source>
        <dbReference type="ARBA" id="ARBA00022723"/>
    </source>
</evidence>
<organism evidence="21 22">
    <name type="scientific">Edaphochlamys debaryana</name>
    <dbReference type="NCBI Taxonomy" id="47281"/>
    <lineage>
        <taxon>Eukaryota</taxon>
        <taxon>Viridiplantae</taxon>
        <taxon>Chlorophyta</taxon>
        <taxon>core chlorophytes</taxon>
        <taxon>Chlorophyceae</taxon>
        <taxon>CS clade</taxon>
        <taxon>Chlamydomonadales</taxon>
        <taxon>Chlamydomonadales incertae sedis</taxon>
        <taxon>Edaphochlamys</taxon>
    </lineage>
</organism>
<evidence type="ECO:0000256" key="17">
    <source>
        <dbReference type="PROSITE-ProRule" id="PRU00134"/>
    </source>
</evidence>
<evidence type="ECO:0000256" key="6">
    <source>
        <dbReference type="ARBA" id="ARBA00022692"/>
    </source>
</evidence>
<feature type="region of interest" description="Disordered" evidence="18">
    <location>
        <begin position="118"/>
        <end position="140"/>
    </location>
</feature>
<keyword evidence="10" id="KW-0862">Zinc</keyword>
<evidence type="ECO:0000259" key="20">
    <source>
        <dbReference type="PROSITE" id="PS50865"/>
    </source>
</evidence>
<dbReference type="PROSITE" id="PS50865">
    <property type="entry name" value="ZF_MYND_2"/>
    <property type="match status" value="1"/>
</dbReference>
<keyword evidence="7" id="KW-0479">Metal-binding</keyword>
<evidence type="ECO:0000313" key="21">
    <source>
        <dbReference type="EMBL" id="KAG2494709.1"/>
    </source>
</evidence>
<evidence type="ECO:0000256" key="5">
    <source>
        <dbReference type="ARBA" id="ARBA00022679"/>
    </source>
</evidence>
<evidence type="ECO:0000256" key="19">
    <source>
        <dbReference type="SAM" id="SignalP"/>
    </source>
</evidence>
<evidence type="ECO:0000256" key="15">
    <source>
        <dbReference type="ARBA" id="ARBA00039024"/>
    </source>
</evidence>
<evidence type="ECO:0000256" key="16">
    <source>
        <dbReference type="ARBA" id="ARBA00048889"/>
    </source>
</evidence>
<comment type="pathway">
    <text evidence="14">Cofactor biosynthesis; tocopherol biosynthesis.</text>
</comment>
<keyword evidence="9" id="KW-0418">Kinase</keyword>
<gene>
    <name evidence="21" type="ORF">HYH03_007223</name>
</gene>
<keyword evidence="12" id="KW-1133">Transmembrane helix</keyword>
<dbReference type="GO" id="GO:0016020">
    <property type="term" value="C:membrane"/>
    <property type="evidence" value="ECO:0007669"/>
    <property type="project" value="UniProtKB-SubCell"/>
</dbReference>
<keyword evidence="4" id="KW-0934">Plastid</keyword>
<keyword evidence="5" id="KW-0808">Transferase</keyword>
<comment type="subcellular location">
    <subcellularLocation>
        <location evidence="1">Plastid</location>
        <location evidence="1">Chloroplast membrane</location>
        <topology evidence="1">Multi-pass membrane protein</topology>
    </subcellularLocation>
</comment>
<evidence type="ECO:0000256" key="1">
    <source>
        <dbReference type="ARBA" id="ARBA00004508"/>
    </source>
</evidence>
<evidence type="ECO:0000256" key="2">
    <source>
        <dbReference type="ARBA" id="ARBA00010794"/>
    </source>
</evidence>
<keyword evidence="8 17" id="KW-0863">Zinc-finger</keyword>
<dbReference type="GO" id="GO:0008270">
    <property type="term" value="F:zinc ion binding"/>
    <property type="evidence" value="ECO:0007669"/>
    <property type="project" value="UniProtKB-KW"/>
</dbReference>
<feature type="chain" id="PRO_5032414663" description="phytol kinase" evidence="19">
    <location>
        <begin position="19"/>
        <end position="904"/>
    </location>
</feature>
<evidence type="ECO:0000256" key="3">
    <source>
        <dbReference type="ARBA" id="ARBA00022528"/>
    </source>
</evidence>
<keyword evidence="22" id="KW-1185">Reference proteome</keyword>
<comment type="similarity">
    <text evidence="2">Belongs to the polyprenol kinase family.</text>
</comment>
<feature type="domain" description="MYND-type" evidence="20">
    <location>
        <begin position="855"/>
        <end position="897"/>
    </location>
</feature>
<name>A0A836C0Q2_9CHLO</name>
<evidence type="ECO:0000256" key="18">
    <source>
        <dbReference type="SAM" id="MobiDB-lite"/>
    </source>
</evidence>
<evidence type="ECO:0000256" key="14">
    <source>
        <dbReference type="ARBA" id="ARBA00024015"/>
    </source>
</evidence>
<accession>A0A836C0Q2</accession>
<evidence type="ECO:0000256" key="8">
    <source>
        <dbReference type="ARBA" id="ARBA00022771"/>
    </source>
</evidence>
<dbReference type="InterPro" id="IPR039606">
    <property type="entry name" value="Phytol/farnesol_kinase"/>
</dbReference>
<dbReference type="OrthoDB" id="3257538at2759"/>
<reference evidence="21" key="1">
    <citation type="journal article" date="2020" name="bioRxiv">
        <title>Comparative genomics of Chlamydomonas.</title>
        <authorList>
            <person name="Craig R.J."/>
            <person name="Hasan A.R."/>
            <person name="Ness R.W."/>
            <person name="Keightley P.D."/>
        </authorList>
    </citation>
    <scope>NUCLEOTIDE SEQUENCE</scope>
    <source>
        <strain evidence="21">CCAP 11/70</strain>
    </source>
</reference>
<evidence type="ECO:0000256" key="10">
    <source>
        <dbReference type="ARBA" id="ARBA00022833"/>
    </source>
</evidence>
<comment type="catalytic activity">
    <reaction evidence="16">
        <text>phytol + CTP = phytyl phosphate + CDP + H(+)</text>
        <dbReference type="Rhea" id="RHEA:38055"/>
        <dbReference type="ChEBI" id="CHEBI:15378"/>
        <dbReference type="ChEBI" id="CHEBI:17327"/>
        <dbReference type="ChEBI" id="CHEBI:37563"/>
        <dbReference type="ChEBI" id="CHEBI:58069"/>
        <dbReference type="ChEBI" id="CHEBI:75483"/>
        <dbReference type="EC" id="2.7.1.182"/>
    </reaction>
</comment>
<feature type="signal peptide" evidence="19">
    <location>
        <begin position="1"/>
        <end position="18"/>
    </location>
</feature>
<evidence type="ECO:0000313" key="22">
    <source>
        <dbReference type="Proteomes" id="UP000612055"/>
    </source>
</evidence>
<keyword evidence="3" id="KW-0150">Chloroplast</keyword>
<keyword evidence="19" id="KW-0732">Signal</keyword>
<proteinExistence type="inferred from homology"/>
<dbReference type="EMBL" id="JAEHOE010000029">
    <property type="protein sequence ID" value="KAG2494709.1"/>
    <property type="molecule type" value="Genomic_DNA"/>
</dbReference>
<evidence type="ECO:0000256" key="12">
    <source>
        <dbReference type="ARBA" id="ARBA00022989"/>
    </source>
</evidence>
<dbReference type="EC" id="2.7.1.182" evidence="15"/>
<dbReference type="InterPro" id="IPR002893">
    <property type="entry name" value="Znf_MYND"/>
</dbReference>
<dbReference type="GO" id="GO:0010276">
    <property type="term" value="F:phytol kinase activity"/>
    <property type="evidence" value="ECO:0007669"/>
    <property type="project" value="UniProtKB-EC"/>
</dbReference>
<dbReference type="Proteomes" id="UP000612055">
    <property type="component" value="Unassembled WGS sequence"/>
</dbReference>
<dbReference type="GO" id="GO:0009507">
    <property type="term" value="C:chloroplast"/>
    <property type="evidence" value="ECO:0007669"/>
    <property type="project" value="UniProtKB-SubCell"/>
</dbReference>
<dbReference type="PANTHER" id="PTHR32523:SF8">
    <property type="entry name" value="DOLICHOL KINASE"/>
    <property type="match status" value="1"/>
</dbReference>
<dbReference type="SUPFAM" id="SSF144232">
    <property type="entry name" value="HIT/MYND zinc finger-like"/>
    <property type="match status" value="1"/>
</dbReference>
<sequence length="904" mass="94194">MLLAPGTATALLQLVAFASRLETPRGQSEGPEGGRHKVAVSALALAAQLLLGAPSHPSSAAFVDKLLRMQTLQAAARQMAAAAQTLQGSVEAEAGSAEAAAGAGAAAAGAGAAVAGAGGAAAGPSQAHQRAAPAAAGPSSGPAGSVAAMAALQWRHERIATWLVDVMGLVSSMLECAEAVPDAARPPTPGETLAAKTRRALQESCLMDHAGRLLLLLLAPLPRGVQPTGAQCVALRRLVMATCNTGVRESEGDGASLLGQLARQGTLEVGIAVIAHMDKGGTYGVEHALLHEALTHGPQTILVALYRGAIAALVSAIMRDRNARRPCRLSRPGAVDLLLRLGRLVVASGSALEDYNKEAYVHGGYNMVLTFYLGTEEVHCTYAELLEVEDLPAMAKAILDSLLPCVELGVRAGAPERSYAEALGAWKLVLGVARHVATWASFEDVEQLVAPLIRMAEHALRPLLLPDDEVQGPSKLYVMPMPEHAPPPMAAAFEAGLLPCLERLLRRANRGPEAYVVLHFLVAQHAPRIFALLIAYAEARQAGLLLVTLAKALRHIDLGNLRKHPAGPVLLGAGIILPHSVVPLQPLAEAAAANINAGGAAPPTPLAAFVRTTFWLVLRLLLPVLSRAVQTAVSLVLAKSQQMRDEIIQTTLWSVATQAPLLHWVRDLAENCVIVTAPSDDDHGSAAGGTGLAPGDDSPEQGLHAFLLDDVDVVPLLGAVLRLTLFCGRKRTPDAWASHLEPLAGACCAMAAAWPEAVRLAAVRADDTADGSGGGPWWPEALRVLAWQLENRGGGPTSLSGRVTAVSAALEAGGVIPAGGDSSEELAARRHRAGLYAAALGRARDHLALCANPACVNLEGDSEADLKLQQCGRCGRVWYCCRECQVAHWKAGHKKACSGGHREG</sequence>
<dbReference type="Pfam" id="PF01753">
    <property type="entry name" value="zf-MYND"/>
    <property type="match status" value="1"/>
</dbReference>
<evidence type="ECO:0000256" key="9">
    <source>
        <dbReference type="ARBA" id="ARBA00022777"/>
    </source>
</evidence>
<protein>
    <recommendedName>
        <fullName evidence="15">phytol kinase</fullName>
        <ecNumber evidence="15">2.7.1.182</ecNumber>
    </recommendedName>
</protein>
<keyword evidence="13" id="KW-0472">Membrane</keyword>
<dbReference type="AlphaFoldDB" id="A0A836C0Q2"/>
<feature type="compositionally biased region" description="Low complexity" evidence="18">
    <location>
        <begin position="131"/>
        <end position="140"/>
    </location>
</feature>
<evidence type="ECO:0000256" key="11">
    <source>
        <dbReference type="ARBA" id="ARBA00022946"/>
    </source>
</evidence>
<evidence type="ECO:0000256" key="13">
    <source>
        <dbReference type="ARBA" id="ARBA00023136"/>
    </source>
</evidence>
<keyword evidence="6" id="KW-0812">Transmembrane</keyword>
<evidence type="ECO:0000256" key="4">
    <source>
        <dbReference type="ARBA" id="ARBA00022640"/>
    </source>
</evidence>
<keyword evidence="11" id="KW-0809">Transit peptide</keyword>